<evidence type="ECO:0000256" key="3">
    <source>
        <dbReference type="ARBA" id="ARBA00022679"/>
    </source>
</evidence>
<accession>I0HNP3</accession>
<gene>
    <name evidence="6" type="ordered locus">RGE_12890</name>
</gene>
<dbReference type="RefSeq" id="WP_014427500.1">
    <property type="nucleotide sequence ID" value="NC_017075.1"/>
</dbReference>
<evidence type="ECO:0000256" key="2">
    <source>
        <dbReference type="ARBA" id="ARBA00022603"/>
    </source>
</evidence>
<reference evidence="6 7" key="1">
    <citation type="journal article" date="2012" name="J. Bacteriol.">
        <title>Complete genome sequence of phototrophic betaproteobacterium Rubrivivax gelatinosus IL144.</title>
        <authorList>
            <person name="Nagashima S."/>
            <person name="Kamimura A."/>
            <person name="Shimizu T."/>
            <person name="Nakamura-isaki S."/>
            <person name="Aono E."/>
            <person name="Sakamoto K."/>
            <person name="Ichikawa N."/>
            <person name="Nakazawa H."/>
            <person name="Sekine M."/>
            <person name="Yamazaki S."/>
            <person name="Fujita N."/>
            <person name="Shimada K."/>
            <person name="Hanada S."/>
            <person name="Nagashima K.V.P."/>
        </authorList>
    </citation>
    <scope>NUCLEOTIDE SEQUENCE [LARGE SCALE GENOMIC DNA]</scope>
    <source>
        <strain evidence="7">NBRC 100245 / IL144</strain>
    </source>
</reference>
<keyword evidence="3 6" id="KW-0808">Transferase</keyword>
<evidence type="ECO:0000256" key="1">
    <source>
        <dbReference type="ARBA" id="ARBA00010815"/>
    </source>
</evidence>
<dbReference type="PANTHER" id="PTHR43667:SF1">
    <property type="entry name" value="CYCLOPROPANE-FATTY-ACYL-PHOSPHOLIPID SYNTHASE"/>
    <property type="match status" value="1"/>
</dbReference>
<dbReference type="PANTHER" id="PTHR43667">
    <property type="entry name" value="CYCLOPROPANE-FATTY-ACYL-PHOSPHOLIPID SYNTHASE"/>
    <property type="match status" value="1"/>
</dbReference>
<sequence>MHDPHTLNCRSYDAIAADWEDARTRMSDAEAGLLAQLLDGLPPGARVLDLGCGSGRPMAEAVAERGLRVTGVDQSASMLALARARLPGHDWRLARLEGFEPDGPYAAALAWDSLFHIPRAAHAAILRRVRAALAPGARFMLTVGGSAHPAFTDTMFGHEFFYDSHPPETSLAMLEAEGFIVVRHEFLNRPNGGRDKGRVAILARVD</sequence>
<dbReference type="CDD" id="cd02440">
    <property type="entry name" value="AdoMet_MTases"/>
    <property type="match status" value="1"/>
</dbReference>
<dbReference type="Gene3D" id="3.40.50.150">
    <property type="entry name" value="Vaccinia Virus protein VP39"/>
    <property type="match status" value="1"/>
</dbReference>
<protein>
    <submittedName>
        <fullName evidence="6">Methyltransferase type 12</fullName>
    </submittedName>
</protein>
<dbReference type="Proteomes" id="UP000007883">
    <property type="component" value="Chromosome"/>
</dbReference>
<name>I0HNP3_RUBGI</name>
<organism evidence="6 7">
    <name type="scientific">Rubrivivax gelatinosus (strain NBRC 100245 / IL144)</name>
    <dbReference type="NCBI Taxonomy" id="983917"/>
    <lineage>
        <taxon>Bacteria</taxon>
        <taxon>Pseudomonadati</taxon>
        <taxon>Pseudomonadota</taxon>
        <taxon>Betaproteobacteria</taxon>
        <taxon>Burkholderiales</taxon>
        <taxon>Sphaerotilaceae</taxon>
        <taxon>Rubrivivax</taxon>
    </lineage>
</organism>
<dbReference type="InterPro" id="IPR050723">
    <property type="entry name" value="CFA/CMAS"/>
</dbReference>
<dbReference type="eggNOG" id="COG2230">
    <property type="taxonomic scope" value="Bacteria"/>
</dbReference>
<dbReference type="AlphaFoldDB" id="I0HNP3"/>
<dbReference type="GO" id="GO:0032259">
    <property type="term" value="P:methylation"/>
    <property type="evidence" value="ECO:0007669"/>
    <property type="project" value="UniProtKB-KW"/>
</dbReference>
<keyword evidence="4" id="KW-0949">S-adenosyl-L-methionine</keyword>
<dbReference type="GO" id="GO:0006629">
    <property type="term" value="P:lipid metabolic process"/>
    <property type="evidence" value="ECO:0007669"/>
    <property type="project" value="UniProtKB-KW"/>
</dbReference>
<dbReference type="PATRIC" id="fig|983917.3.peg.1257"/>
<evidence type="ECO:0000313" key="6">
    <source>
        <dbReference type="EMBL" id="BAL94630.1"/>
    </source>
</evidence>
<dbReference type="HOGENOM" id="CLU_060397_0_1_4"/>
<evidence type="ECO:0000313" key="7">
    <source>
        <dbReference type="Proteomes" id="UP000007883"/>
    </source>
</evidence>
<keyword evidence="2 6" id="KW-0489">Methyltransferase</keyword>
<proteinExistence type="inferred from homology"/>
<keyword evidence="7" id="KW-1185">Reference proteome</keyword>
<keyword evidence="5" id="KW-0443">Lipid metabolism</keyword>
<dbReference type="InterPro" id="IPR029063">
    <property type="entry name" value="SAM-dependent_MTases_sf"/>
</dbReference>
<dbReference type="GO" id="GO:0008168">
    <property type="term" value="F:methyltransferase activity"/>
    <property type="evidence" value="ECO:0007669"/>
    <property type="project" value="UniProtKB-KW"/>
</dbReference>
<comment type="similarity">
    <text evidence="1">Belongs to the CFA/CMAS family.</text>
</comment>
<dbReference type="Pfam" id="PF13489">
    <property type="entry name" value="Methyltransf_23"/>
    <property type="match status" value="1"/>
</dbReference>
<dbReference type="SUPFAM" id="SSF53335">
    <property type="entry name" value="S-adenosyl-L-methionine-dependent methyltransferases"/>
    <property type="match status" value="1"/>
</dbReference>
<dbReference type="STRING" id="983917.RGE_12890"/>
<dbReference type="KEGG" id="rge:RGE_12890"/>
<evidence type="ECO:0000256" key="5">
    <source>
        <dbReference type="ARBA" id="ARBA00023098"/>
    </source>
</evidence>
<evidence type="ECO:0000256" key="4">
    <source>
        <dbReference type="ARBA" id="ARBA00022691"/>
    </source>
</evidence>
<dbReference type="EMBL" id="AP012320">
    <property type="protein sequence ID" value="BAL94630.1"/>
    <property type="molecule type" value="Genomic_DNA"/>
</dbReference>